<dbReference type="PANTHER" id="PTHR46114">
    <property type="entry name" value="APPLE DOMAIN-CONTAINING PROTEIN"/>
    <property type="match status" value="1"/>
</dbReference>
<dbReference type="EMBL" id="BGPR01003023">
    <property type="protein sequence ID" value="GBM82640.1"/>
    <property type="molecule type" value="Genomic_DNA"/>
</dbReference>
<dbReference type="PANTHER" id="PTHR46114:SF1">
    <property type="entry name" value="ZAD DOMAIN-CONTAINING PROTEIN"/>
    <property type="match status" value="1"/>
</dbReference>
<dbReference type="Proteomes" id="UP000499080">
    <property type="component" value="Unassembled WGS sequence"/>
</dbReference>
<evidence type="ECO:0000313" key="1">
    <source>
        <dbReference type="EMBL" id="GBM82640.1"/>
    </source>
</evidence>
<accession>A0A4Y2IYI2</accession>
<dbReference type="AlphaFoldDB" id="A0A4Y2IYI2"/>
<organism evidence="1 2">
    <name type="scientific">Araneus ventricosus</name>
    <name type="common">Orbweaver spider</name>
    <name type="synonym">Epeira ventricosa</name>
    <dbReference type="NCBI Taxonomy" id="182803"/>
    <lineage>
        <taxon>Eukaryota</taxon>
        <taxon>Metazoa</taxon>
        <taxon>Ecdysozoa</taxon>
        <taxon>Arthropoda</taxon>
        <taxon>Chelicerata</taxon>
        <taxon>Arachnida</taxon>
        <taxon>Araneae</taxon>
        <taxon>Araneomorphae</taxon>
        <taxon>Entelegynae</taxon>
        <taxon>Araneoidea</taxon>
        <taxon>Araneidae</taxon>
        <taxon>Araneus</taxon>
    </lineage>
</organism>
<name>A0A4Y2IYI2_ARAVE</name>
<evidence type="ECO:0000313" key="2">
    <source>
        <dbReference type="Proteomes" id="UP000499080"/>
    </source>
</evidence>
<protein>
    <submittedName>
        <fullName evidence="1">Uncharacterized protein</fullName>
    </submittedName>
</protein>
<keyword evidence="2" id="KW-1185">Reference proteome</keyword>
<gene>
    <name evidence="1" type="ORF">AVEN_48250_1</name>
</gene>
<comment type="caution">
    <text evidence="1">The sequence shown here is derived from an EMBL/GenBank/DDBJ whole genome shotgun (WGS) entry which is preliminary data.</text>
</comment>
<reference evidence="1 2" key="1">
    <citation type="journal article" date="2019" name="Sci. Rep.">
        <title>Orb-weaving spider Araneus ventricosus genome elucidates the spidroin gene catalogue.</title>
        <authorList>
            <person name="Kono N."/>
            <person name="Nakamura H."/>
            <person name="Ohtoshi R."/>
            <person name="Moran D.A.P."/>
            <person name="Shinohara A."/>
            <person name="Yoshida Y."/>
            <person name="Fujiwara M."/>
            <person name="Mori M."/>
            <person name="Tomita M."/>
            <person name="Arakawa K."/>
        </authorList>
    </citation>
    <scope>NUCLEOTIDE SEQUENCE [LARGE SCALE GENOMIC DNA]</scope>
</reference>
<sequence length="130" mass="14928">MKQFIKALSIEGECFKYLISTVPSLPSEKIKAGVFDGPRIRQLVKDEHFIGTMRELQKNAWLAFKHIVKYILGNTRAQNCTEIVQKLLESCKMLGCNMSIKLHFLHSHLADFPKIFVQRMMSIVSDSTKI</sequence>
<dbReference type="OrthoDB" id="8063408at2759"/>
<proteinExistence type="predicted"/>